<dbReference type="InterPro" id="IPR039421">
    <property type="entry name" value="Type_1_exporter"/>
</dbReference>
<evidence type="ECO:0000313" key="12">
    <source>
        <dbReference type="Proteomes" id="UP001228905"/>
    </source>
</evidence>
<dbReference type="SMART" id="SM00382">
    <property type="entry name" value="AAA"/>
    <property type="match status" value="1"/>
</dbReference>
<feature type="transmembrane region" description="Helical" evidence="7">
    <location>
        <begin position="402"/>
        <end position="428"/>
    </location>
</feature>
<feature type="domain" description="ABC transporter" evidence="8">
    <location>
        <begin position="481"/>
        <end position="696"/>
    </location>
</feature>
<sequence>MTARPARVPSVLQISSTECGIACLAMVAEYHGAPINYGGLRERYPVSARGMNLRRMMQVADELQLSARPLRVALAGLSQVLLPAILHWDFDHFVVLERVGRASVTIQDPRSGRAEIALDEFSNHFTGVVLELSPRNSFASGAVLKRSRLALSTLLSGYRGHLNGNLQNICLAALAQVIILSLPLVIQLIVDQVLPNYDLGLLTWLCLVFLALSVLATASDLIRSLMLSAFGAELSFFLSSKAMGKVFRLPIPWFERRQVGDALTRLNSVRDVQSFITVDVAAMTLDGVSVAALVMVMLVYSPRLTMIVVASFLFYAAVLLVALPILRRLQEQSIAAGGEEHGHVVETLRSMRSLKAFGQEAVREGQWRNLLARSLNASVKVTRMRAAIAAIQSVLFNAQGAVIIFLAVTAFLNGTGMTVGMLLSFLFYRQAATDRASSLFRGLTNFRMLELYLDRLSDIVMAKSDENTGLGDGEIDGVGSIEFSGVSYRYGDGEVLRIVNATFQIEKGSLVAFAGPTGGGKSTLVKLLLGLYRPTAGQICIDGRAIDEIGWNEWRRHVGTVLQDDTLFAGSVADNISFFDPHVDLERVREAATMAEIAADIDGMPMKYWTWLGDMGSTLSGGQRQRVLLARALYVRPEVLVLDEGTANLDEQTERAVLATISKLPITRIVVTHRPQTLATADRILWVDRGIVSERA</sequence>
<dbReference type="RefSeq" id="WP_307352164.1">
    <property type="nucleotide sequence ID" value="NZ_JAUSVS010000010.1"/>
</dbReference>
<feature type="transmembrane region" description="Helical" evidence="7">
    <location>
        <begin position="275"/>
        <end position="300"/>
    </location>
</feature>
<feature type="transmembrane region" description="Helical" evidence="7">
    <location>
        <begin position="169"/>
        <end position="190"/>
    </location>
</feature>
<dbReference type="InterPro" id="IPR011527">
    <property type="entry name" value="ABC1_TM_dom"/>
</dbReference>
<dbReference type="GO" id="GO:0005524">
    <property type="term" value="F:ATP binding"/>
    <property type="evidence" value="ECO:0007669"/>
    <property type="project" value="UniProtKB-KW"/>
</dbReference>
<proteinExistence type="predicted"/>
<dbReference type="PROSITE" id="PS50990">
    <property type="entry name" value="PEPTIDASE_C39"/>
    <property type="match status" value="1"/>
</dbReference>
<dbReference type="InterPro" id="IPR036640">
    <property type="entry name" value="ABC1_TM_sf"/>
</dbReference>
<feature type="transmembrane region" description="Helical" evidence="7">
    <location>
        <begin position="202"/>
        <end position="222"/>
    </location>
</feature>
<dbReference type="PROSITE" id="PS00211">
    <property type="entry name" value="ABC_TRANSPORTER_1"/>
    <property type="match status" value="1"/>
</dbReference>
<keyword evidence="4 11" id="KW-0067">ATP-binding</keyword>
<dbReference type="CDD" id="cd18567">
    <property type="entry name" value="ABC_6TM_CvaB_RaxB_like"/>
    <property type="match status" value="1"/>
</dbReference>
<name>A0ABU0IW38_9CAUL</name>
<dbReference type="PROSITE" id="PS50929">
    <property type="entry name" value="ABC_TM1F"/>
    <property type="match status" value="1"/>
</dbReference>
<evidence type="ECO:0000256" key="3">
    <source>
        <dbReference type="ARBA" id="ARBA00022741"/>
    </source>
</evidence>
<dbReference type="Pfam" id="PF00005">
    <property type="entry name" value="ABC_tran"/>
    <property type="match status" value="1"/>
</dbReference>
<dbReference type="InterPro" id="IPR003439">
    <property type="entry name" value="ABC_transporter-like_ATP-bd"/>
</dbReference>
<evidence type="ECO:0000313" key="11">
    <source>
        <dbReference type="EMBL" id="MDQ0466223.1"/>
    </source>
</evidence>
<keyword evidence="12" id="KW-1185">Reference proteome</keyword>
<dbReference type="PANTHER" id="PTHR24221">
    <property type="entry name" value="ATP-BINDING CASSETTE SUB-FAMILY B"/>
    <property type="match status" value="1"/>
</dbReference>
<evidence type="ECO:0000259" key="8">
    <source>
        <dbReference type="PROSITE" id="PS50893"/>
    </source>
</evidence>
<dbReference type="InterPro" id="IPR027417">
    <property type="entry name" value="P-loop_NTPase"/>
</dbReference>
<reference evidence="11 12" key="1">
    <citation type="submission" date="2023-07" db="EMBL/GenBank/DDBJ databases">
        <title>Genomic Encyclopedia of Type Strains, Phase IV (KMG-IV): sequencing the most valuable type-strain genomes for metagenomic binning, comparative biology and taxonomic classification.</title>
        <authorList>
            <person name="Goeker M."/>
        </authorList>
    </citation>
    <scope>NUCLEOTIDE SEQUENCE [LARGE SCALE GENOMIC DNA]</scope>
    <source>
        <strain evidence="11 12">DSM 18695</strain>
    </source>
</reference>
<dbReference type="Pfam" id="PF00664">
    <property type="entry name" value="ABC_membrane"/>
    <property type="match status" value="1"/>
</dbReference>
<dbReference type="PANTHER" id="PTHR24221:SF606">
    <property type="entry name" value="COLICIN V SECRETION-PROCESSING ATP-BINDING PROTEIN"/>
    <property type="match status" value="1"/>
</dbReference>
<dbReference type="InterPro" id="IPR003593">
    <property type="entry name" value="AAA+_ATPase"/>
</dbReference>
<feature type="domain" description="ABC transmembrane type-1" evidence="9">
    <location>
        <begin position="169"/>
        <end position="448"/>
    </location>
</feature>
<keyword evidence="2 7" id="KW-0812">Transmembrane</keyword>
<evidence type="ECO:0000256" key="6">
    <source>
        <dbReference type="ARBA" id="ARBA00023136"/>
    </source>
</evidence>
<dbReference type="Gene3D" id="3.90.70.10">
    <property type="entry name" value="Cysteine proteinases"/>
    <property type="match status" value="1"/>
</dbReference>
<organism evidence="11 12">
    <name type="scientific">Caulobacter ginsengisoli</name>
    <dbReference type="NCBI Taxonomy" id="400775"/>
    <lineage>
        <taxon>Bacteria</taxon>
        <taxon>Pseudomonadati</taxon>
        <taxon>Pseudomonadota</taxon>
        <taxon>Alphaproteobacteria</taxon>
        <taxon>Caulobacterales</taxon>
        <taxon>Caulobacteraceae</taxon>
        <taxon>Caulobacter</taxon>
    </lineage>
</organism>
<dbReference type="PROSITE" id="PS50893">
    <property type="entry name" value="ABC_TRANSPORTER_2"/>
    <property type="match status" value="1"/>
</dbReference>
<dbReference type="Pfam" id="PF03412">
    <property type="entry name" value="Peptidase_C39"/>
    <property type="match status" value="1"/>
</dbReference>
<dbReference type="Proteomes" id="UP001228905">
    <property type="component" value="Unassembled WGS sequence"/>
</dbReference>
<keyword evidence="5 7" id="KW-1133">Transmembrane helix</keyword>
<comment type="caution">
    <text evidence="11">The sequence shown here is derived from an EMBL/GenBank/DDBJ whole genome shotgun (WGS) entry which is preliminary data.</text>
</comment>
<keyword evidence="3" id="KW-0547">Nucleotide-binding</keyword>
<feature type="domain" description="Peptidase C39" evidence="10">
    <location>
        <begin position="13"/>
        <end position="132"/>
    </location>
</feature>
<dbReference type="SUPFAM" id="SSF90123">
    <property type="entry name" value="ABC transporter transmembrane region"/>
    <property type="match status" value="1"/>
</dbReference>
<dbReference type="InterPro" id="IPR017871">
    <property type="entry name" value="ABC_transporter-like_CS"/>
</dbReference>
<dbReference type="SUPFAM" id="SSF52540">
    <property type="entry name" value="P-loop containing nucleoside triphosphate hydrolases"/>
    <property type="match status" value="1"/>
</dbReference>
<evidence type="ECO:0000256" key="1">
    <source>
        <dbReference type="ARBA" id="ARBA00004651"/>
    </source>
</evidence>
<evidence type="ECO:0000259" key="9">
    <source>
        <dbReference type="PROSITE" id="PS50929"/>
    </source>
</evidence>
<accession>A0ABU0IW38</accession>
<evidence type="ECO:0000256" key="7">
    <source>
        <dbReference type="SAM" id="Phobius"/>
    </source>
</evidence>
<dbReference type="EMBL" id="JAUSVS010000010">
    <property type="protein sequence ID" value="MDQ0466223.1"/>
    <property type="molecule type" value="Genomic_DNA"/>
</dbReference>
<comment type="subcellular location">
    <subcellularLocation>
        <location evidence="1">Cell membrane</location>
        <topology evidence="1">Multi-pass membrane protein</topology>
    </subcellularLocation>
</comment>
<gene>
    <name evidence="11" type="ORF">QO010_004016</name>
</gene>
<keyword evidence="6 7" id="KW-0472">Membrane</keyword>
<evidence type="ECO:0000256" key="4">
    <source>
        <dbReference type="ARBA" id="ARBA00022840"/>
    </source>
</evidence>
<dbReference type="Gene3D" id="3.40.50.300">
    <property type="entry name" value="P-loop containing nucleotide triphosphate hydrolases"/>
    <property type="match status" value="1"/>
</dbReference>
<feature type="transmembrane region" description="Helical" evidence="7">
    <location>
        <begin position="306"/>
        <end position="326"/>
    </location>
</feature>
<dbReference type="InterPro" id="IPR005074">
    <property type="entry name" value="Peptidase_C39"/>
</dbReference>
<protein>
    <submittedName>
        <fullName evidence="11">ATP-binding cassette subfamily B protein RaxB</fullName>
    </submittedName>
</protein>
<dbReference type="Gene3D" id="1.20.1560.10">
    <property type="entry name" value="ABC transporter type 1, transmembrane domain"/>
    <property type="match status" value="1"/>
</dbReference>
<evidence type="ECO:0000256" key="5">
    <source>
        <dbReference type="ARBA" id="ARBA00022989"/>
    </source>
</evidence>
<evidence type="ECO:0000259" key="10">
    <source>
        <dbReference type="PROSITE" id="PS50990"/>
    </source>
</evidence>
<evidence type="ECO:0000256" key="2">
    <source>
        <dbReference type="ARBA" id="ARBA00022692"/>
    </source>
</evidence>